<accession>A0A285RD01</accession>
<dbReference type="Proteomes" id="UP000219636">
    <property type="component" value="Unassembled WGS sequence"/>
</dbReference>
<dbReference type="EMBL" id="OBMQ01000001">
    <property type="protein sequence ID" value="SOB90282.1"/>
    <property type="molecule type" value="Genomic_DNA"/>
</dbReference>
<gene>
    <name evidence="1" type="ORF">SAMN05880501_101133</name>
</gene>
<evidence type="ECO:0000313" key="1">
    <source>
        <dbReference type="EMBL" id="SOB90282.1"/>
    </source>
</evidence>
<name>A0A285RD01_9BACL</name>
<dbReference type="OrthoDB" id="3035897at2"/>
<sequence>MPDTTLKENYIVYKIEGLNNCKLQNVVKLNFDDSIFEQVEISSNLKEIKLYFDSEEDTNNIIEKANTVLFEIFKRLILNKEIDISIPEYNVDVVRIGNEDITQLQINERIAIRDEFRMQRSFDAKVFLEEVLSGNNLVTDANKLLYRKLLSIMRNPEE</sequence>
<dbReference type="RefSeq" id="WP_097071721.1">
    <property type="nucleotide sequence ID" value="NZ_OBMQ01000001.1"/>
</dbReference>
<proteinExistence type="predicted"/>
<evidence type="ECO:0000313" key="2">
    <source>
        <dbReference type="Proteomes" id="UP000219636"/>
    </source>
</evidence>
<protein>
    <submittedName>
        <fullName evidence="1">Uncharacterized protein</fullName>
    </submittedName>
</protein>
<dbReference type="AlphaFoldDB" id="A0A285RD01"/>
<keyword evidence="2" id="KW-1185">Reference proteome</keyword>
<organism evidence="1 2">
    <name type="scientific">Ureibacillus xyleni</name>
    <dbReference type="NCBI Taxonomy" id="614648"/>
    <lineage>
        <taxon>Bacteria</taxon>
        <taxon>Bacillati</taxon>
        <taxon>Bacillota</taxon>
        <taxon>Bacilli</taxon>
        <taxon>Bacillales</taxon>
        <taxon>Caryophanaceae</taxon>
        <taxon>Ureibacillus</taxon>
    </lineage>
</organism>
<reference evidence="2" key="1">
    <citation type="submission" date="2017-08" db="EMBL/GenBank/DDBJ databases">
        <authorList>
            <person name="Varghese N."/>
            <person name="Submissions S."/>
        </authorList>
    </citation>
    <scope>NUCLEOTIDE SEQUENCE [LARGE SCALE GENOMIC DNA]</scope>
    <source>
        <strain evidence="2">JC22</strain>
    </source>
</reference>